<name>A0A455SVG3_9CHLR</name>
<dbReference type="AlphaFoldDB" id="A0A455SVG3"/>
<evidence type="ECO:0000313" key="1">
    <source>
        <dbReference type="EMBL" id="BBH91109.1"/>
    </source>
</evidence>
<gene>
    <name evidence="1" type="ORF">KTC_58600</name>
</gene>
<dbReference type="EMBL" id="AP019376">
    <property type="protein sequence ID" value="BBH91109.1"/>
    <property type="molecule type" value="Genomic_DNA"/>
</dbReference>
<accession>A0A455SVG3</accession>
<reference evidence="1" key="1">
    <citation type="submission" date="2018-12" db="EMBL/GenBank/DDBJ databases">
        <title>Novel natural products biosynthetic potential of the class Ktedonobacteria.</title>
        <authorList>
            <person name="Zheng Y."/>
            <person name="Saitou A."/>
            <person name="Wang C.M."/>
            <person name="Toyoda A."/>
            <person name="Minakuchi Y."/>
            <person name="Sekiguchi Y."/>
            <person name="Ueda K."/>
            <person name="Takano H."/>
            <person name="Sakai Y."/>
            <person name="Yokota A."/>
            <person name="Yabe S."/>
        </authorList>
    </citation>
    <scope>NUCLEOTIDE SEQUENCE</scope>
    <source>
        <strain evidence="1">COM3</strain>
    </source>
</reference>
<proteinExistence type="predicted"/>
<organism evidence="1">
    <name type="scientific">Thermosporothrix sp. COM3</name>
    <dbReference type="NCBI Taxonomy" id="2490863"/>
    <lineage>
        <taxon>Bacteria</taxon>
        <taxon>Bacillati</taxon>
        <taxon>Chloroflexota</taxon>
        <taxon>Ktedonobacteria</taxon>
        <taxon>Ktedonobacterales</taxon>
        <taxon>Thermosporotrichaceae</taxon>
        <taxon>Thermosporothrix</taxon>
    </lineage>
</organism>
<sequence>MYKKLVSLLLKEQLCAFLGVSARKGIYKAELVERVCQLVESDPQEMQRLLAMFPIELAVVPGELEELLHCTATERKRWTREGKLPVLEYREVRISGRMCRFAVHDRREIMAITAETVARWREEHAVLVQQRRSAGARSAANRKTERQQVREQFWISWEQMRAEWEDAAGAQGAAVLRLAYWTVWASRWAKFYHVKHLRGRKHAQRYAELRDRWYALKQQAMLALWRTPYALLSFYRPPSPDREHFWLCQKHYEEKCEEEYESVYDFFRFNQARIETCPACQIERVKDYYSLYLLEIMIEAVPEARFAFHLPYPLGRSSLPAPKVLPAVIHVEQEGLFRFGRPLTIDEQSVYREQDVLASLEQALHEVQALFA</sequence>
<protein>
    <submittedName>
        <fullName evidence="1">Uncharacterized protein</fullName>
    </submittedName>
</protein>